<dbReference type="InterPro" id="IPR000551">
    <property type="entry name" value="MerR-type_HTH_dom"/>
</dbReference>
<dbReference type="Gene3D" id="1.10.1660.10">
    <property type="match status" value="1"/>
</dbReference>
<dbReference type="InterPro" id="IPR006158">
    <property type="entry name" value="Cobalamin-bd"/>
</dbReference>
<evidence type="ECO:0000259" key="7">
    <source>
        <dbReference type="PROSITE" id="PS51332"/>
    </source>
</evidence>
<dbReference type="SUPFAM" id="SSF46955">
    <property type="entry name" value="Putative DNA-binding domain"/>
    <property type="match status" value="1"/>
</dbReference>
<name>A0ABX8EHM4_9ACTN</name>
<dbReference type="PANTHER" id="PTHR30204">
    <property type="entry name" value="REDOX-CYCLING DRUG-SENSING TRANSCRIPTIONAL ACTIVATOR SOXR"/>
    <property type="match status" value="1"/>
</dbReference>
<dbReference type="EMBL" id="CP075371">
    <property type="protein sequence ID" value="QVT78168.1"/>
    <property type="molecule type" value="Genomic_DNA"/>
</dbReference>
<keyword evidence="9" id="KW-1185">Reference proteome</keyword>
<dbReference type="SMART" id="SM00422">
    <property type="entry name" value="HTH_MERR"/>
    <property type="match status" value="1"/>
</dbReference>
<feature type="compositionally biased region" description="Basic and acidic residues" evidence="5">
    <location>
        <begin position="1"/>
        <end position="10"/>
    </location>
</feature>
<evidence type="ECO:0000313" key="8">
    <source>
        <dbReference type="EMBL" id="QVT78168.1"/>
    </source>
</evidence>
<protein>
    <submittedName>
        <fullName evidence="8">HTH-type transcriptional repressor CarH</fullName>
    </submittedName>
</protein>
<evidence type="ECO:0000256" key="1">
    <source>
        <dbReference type="ARBA" id="ARBA00022491"/>
    </source>
</evidence>
<dbReference type="PROSITE" id="PS00552">
    <property type="entry name" value="HTH_MERR_1"/>
    <property type="match status" value="1"/>
</dbReference>
<dbReference type="InterPro" id="IPR047057">
    <property type="entry name" value="MerR_fam"/>
</dbReference>
<organism evidence="8 9">
    <name type="scientific">Nocardioides aquaticus</name>
    <dbReference type="NCBI Taxonomy" id="160826"/>
    <lineage>
        <taxon>Bacteria</taxon>
        <taxon>Bacillati</taxon>
        <taxon>Actinomycetota</taxon>
        <taxon>Actinomycetes</taxon>
        <taxon>Propionibacteriales</taxon>
        <taxon>Nocardioidaceae</taxon>
        <taxon>Nocardioides</taxon>
    </lineage>
</organism>
<dbReference type="PANTHER" id="PTHR30204:SF69">
    <property type="entry name" value="MERR-FAMILY TRANSCRIPTIONAL REGULATOR"/>
    <property type="match status" value="1"/>
</dbReference>
<evidence type="ECO:0000256" key="4">
    <source>
        <dbReference type="ARBA" id="ARBA00023163"/>
    </source>
</evidence>
<feature type="domain" description="B12-binding" evidence="7">
    <location>
        <begin position="207"/>
        <end position="330"/>
    </location>
</feature>
<dbReference type="Gene3D" id="1.10.1240.10">
    <property type="entry name" value="Methionine synthase domain"/>
    <property type="match status" value="1"/>
</dbReference>
<gene>
    <name evidence="8" type="primary">carH_1</name>
    <name evidence="8" type="ORF">ENKNEFLB_00541</name>
</gene>
<evidence type="ECO:0000313" key="9">
    <source>
        <dbReference type="Proteomes" id="UP000679307"/>
    </source>
</evidence>
<dbReference type="Gene3D" id="3.40.50.280">
    <property type="entry name" value="Cobalamin-binding domain"/>
    <property type="match status" value="1"/>
</dbReference>
<dbReference type="RefSeq" id="WP_214057791.1">
    <property type="nucleotide sequence ID" value="NZ_BAAAHS010000005.1"/>
</dbReference>
<dbReference type="Pfam" id="PF02607">
    <property type="entry name" value="B12-binding_2"/>
    <property type="match status" value="1"/>
</dbReference>
<dbReference type="InterPro" id="IPR036594">
    <property type="entry name" value="Meth_synthase_dom"/>
</dbReference>
<keyword evidence="2" id="KW-0805">Transcription regulation</keyword>
<keyword evidence="3" id="KW-0238">DNA-binding</keyword>
<dbReference type="SUPFAM" id="SSF52242">
    <property type="entry name" value="Cobalamin (vitamin B12)-binding domain"/>
    <property type="match status" value="1"/>
</dbReference>
<accession>A0ABX8EHM4</accession>
<keyword evidence="1" id="KW-0678">Repressor</keyword>
<dbReference type="PROSITE" id="PS50937">
    <property type="entry name" value="HTH_MERR_2"/>
    <property type="match status" value="1"/>
</dbReference>
<evidence type="ECO:0000256" key="2">
    <source>
        <dbReference type="ARBA" id="ARBA00023015"/>
    </source>
</evidence>
<reference evidence="8 9" key="1">
    <citation type="submission" date="2021-05" db="EMBL/GenBank/DDBJ databases">
        <title>Complete genome of Nocardioides aquaticus KCTC 9944T isolated from meromictic and hypersaline Ekho Lake, Antarctica.</title>
        <authorList>
            <person name="Hwang K."/>
            <person name="Kim K.M."/>
            <person name="Choe H."/>
        </authorList>
    </citation>
    <scope>NUCLEOTIDE SEQUENCE [LARGE SCALE GENOMIC DNA]</scope>
    <source>
        <strain evidence="8 9">KCTC 9944</strain>
    </source>
</reference>
<feature type="domain" description="HTH merR-type" evidence="6">
    <location>
        <begin position="27"/>
        <end position="94"/>
    </location>
</feature>
<dbReference type="InterPro" id="IPR003759">
    <property type="entry name" value="Cbl-bd_cap"/>
</dbReference>
<evidence type="ECO:0000256" key="3">
    <source>
        <dbReference type="ARBA" id="ARBA00023125"/>
    </source>
</evidence>
<dbReference type="Proteomes" id="UP000679307">
    <property type="component" value="Chromosome"/>
</dbReference>
<sequence>MPEDLQDGRPDGGPGGPAARPAGPGERWRIGVLAARVGVSETLLRAWELRYGLLSPTRSASGYRLYGPEDERRIRAMVAARDQGVPAARAAAEVLTAERATAAGRAHDEEAAEADRVRREHDAEVAREDLRAAMVGYDVTAMHDTIDRVLRSVSVEAAIRDVLMPFMHEVGRGWSTGDYDVADEHFATEVVRSRLSALAVGGAPRTGPLVLLACPPGETHDLALKAFEVVLQRSGWRTRFLGTQTPTRSLLAAAEVVEPDLVVLAATRRAAFHTDDPALTELRTRWPLAIAGAGADAALAAAWGATHLSGDPVASAQQLVPQRLRGTIRRSGPEGPVQSL</sequence>
<dbReference type="InterPro" id="IPR036724">
    <property type="entry name" value="Cobalamin-bd_sf"/>
</dbReference>
<dbReference type="InterPro" id="IPR009061">
    <property type="entry name" value="DNA-bd_dom_put_sf"/>
</dbReference>
<proteinExistence type="predicted"/>
<evidence type="ECO:0000256" key="5">
    <source>
        <dbReference type="SAM" id="MobiDB-lite"/>
    </source>
</evidence>
<feature type="region of interest" description="Disordered" evidence="5">
    <location>
        <begin position="100"/>
        <end position="120"/>
    </location>
</feature>
<feature type="compositionally biased region" description="Basic and acidic residues" evidence="5">
    <location>
        <begin position="105"/>
        <end position="120"/>
    </location>
</feature>
<evidence type="ECO:0000259" key="6">
    <source>
        <dbReference type="PROSITE" id="PS50937"/>
    </source>
</evidence>
<dbReference type="Pfam" id="PF13411">
    <property type="entry name" value="MerR_1"/>
    <property type="match status" value="1"/>
</dbReference>
<feature type="region of interest" description="Disordered" evidence="5">
    <location>
        <begin position="1"/>
        <end position="25"/>
    </location>
</feature>
<keyword evidence="4" id="KW-0804">Transcription</keyword>
<dbReference type="PROSITE" id="PS51332">
    <property type="entry name" value="B12_BINDING"/>
    <property type="match status" value="1"/>
</dbReference>